<evidence type="ECO:0000313" key="3">
    <source>
        <dbReference type="Proteomes" id="UP000230859"/>
    </source>
</evidence>
<gene>
    <name evidence="2" type="ORF">COV74_10190</name>
</gene>
<keyword evidence="1" id="KW-0732">Signal</keyword>
<dbReference type="Proteomes" id="UP000230859">
    <property type="component" value="Unassembled WGS sequence"/>
</dbReference>
<organism evidence="2 3">
    <name type="scientific">Candidatus Abzuiibacterium crystallinum</name>
    <dbReference type="NCBI Taxonomy" id="1974748"/>
    <lineage>
        <taxon>Bacteria</taxon>
        <taxon>Pseudomonadati</taxon>
        <taxon>Candidatus Omnitrophota</taxon>
        <taxon>Candidatus Abzuiibacterium</taxon>
    </lineage>
</organism>
<evidence type="ECO:0000256" key="1">
    <source>
        <dbReference type="SAM" id="SignalP"/>
    </source>
</evidence>
<dbReference type="EMBL" id="PCVY01000076">
    <property type="protein sequence ID" value="PIQ84963.1"/>
    <property type="molecule type" value="Genomic_DNA"/>
</dbReference>
<evidence type="ECO:0000313" key="2">
    <source>
        <dbReference type="EMBL" id="PIQ84963.1"/>
    </source>
</evidence>
<sequence length="141" mass="15660">MLRFNRYLSVAIFIMLIMTLSHPAFAINKDTDMLGLVSSTKLNSGTAANGLPRIGEIKIQGQVIGLSSVRVGMIEVTEKTRFEKNNKKLGAKEGFNYLKRGMGIEVVFDRKTTDLKVYPVTATAVRVEIFESEGGDKKKLF</sequence>
<evidence type="ECO:0008006" key="4">
    <source>
        <dbReference type="Google" id="ProtNLM"/>
    </source>
</evidence>
<reference evidence="2 3" key="1">
    <citation type="submission" date="2017-09" db="EMBL/GenBank/DDBJ databases">
        <title>Depth-based differentiation of microbial function through sediment-hosted aquifers and enrichment of novel symbionts in the deep terrestrial subsurface.</title>
        <authorList>
            <person name="Probst A.J."/>
            <person name="Ladd B."/>
            <person name="Jarett J.K."/>
            <person name="Geller-Mcgrath D.E."/>
            <person name="Sieber C.M."/>
            <person name="Emerson J.B."/>
            <person name="Anantharaman K."/>
            <person name="Thomas B.C."/>
            <person name="Malmstrom R."/>
            <person name="Stieglmeier M."/>
            <person name="Klingl A."/>
            <person name="Woyke T."/>
            <person name="Ryan C.M."/>
            <person name="Banfield J.F."/>
        </authorList>
    </citation>
    <scope>NUCLEOTIDE SEQUENCE [LARGE SCALE GENOMIC DNA]</scope>
    <source>
        <strain evidence="2">CG11_big_fil_rev_8_21_14_0_20_45_26</strain>
    </source>
</reference>
<protein>
    <recommendedName>
        <fullName evidence="4">DUF5666 domain-containing protein</fullName>
    </recommendedName>
</protein>
<feature type="chain" id="PRO_5013943744" description="DUF5666 domain-containing protein" evidence="1">
    <location>
        <begin position="27"/>
        <end position="141"/>
    </location>
</feature>
<dbReference type="AlphaFoldDB" id="A0A2H0LKP2"/>
<proteinExistence type="predicted"/>
<name>A0A2H0LKP2_9BACT</name>
<comment type="caution">
    <text evidence="2">The sequence shown here is derived from an EMBL/GenBank/DDBJ whole genome shotgun (WGS) entry which is preliminary data.</text>
</comment>
<feature type="signal peptide" evidence="1">
    <location>
        <begin position="1"/>
        <end position="26"/>
    </location>
</feature>
<accession>A0A2H0LKP2</accession>